<dbReference type="InterPro" id="IPR024211">
    <property type="entry name" value="DUF3841"/>
</dbReference>
<dbReference type="RefSeq" id="WP_202777310.1">
    <property type="nucleotide sequence ID" value="NZ_CP065425.1"/>
</dbReference>
<evidence type="ECO:0000313" key="1">
    <source>
        <dbReference type="EMBL" id="QQZ08494.1"/>
    </source>
</evidence>
<evidence type="ECO:0000313" key="2">
    <source>
        <dbReference type="Proteomes" id="UP000595691"/>
    </source>
</evidence>
<reference evidence="1 2" key="1">
    <citation type="submission" date="2020-11" db="EMBL/GenBank/DDBJ databases">
        <title>Taxonomic evaluation of the Bacillus sporothermodurans group of bacteria based on whole genome sequences.</title>
        <authorList>
            <person name="Fiedler G."/>
            <person name="Herbstmann A.-D."/>
            <person name="Doll E."/>
            <person name="Wenning M."/>
            <person name="Brinks E."/>
            <person name="Kabisch J."/>
            <person name="Breitenwieser F."/>
            <person name="Lappann M."/>
            <person name="Boehnlein C."/>
            <person name="Franz C."/>
        </authorList>
    </citation>
    <scope>NUCLEOTIDE SEQUENCE [LARGE SCALE GENOMIC DNA]</scope>
    <source>
        <strain evidence="1 2">JCM 19841</strain>
    </source>
</reference>
<protein>
    <submittedName>
        <fullName evidence="1">DUF3841 domain-containing protein</fullName>
    </submittedName>
</protein>
<name>A0ABX7DZS4_9BACI</name>
<keyword evidence="2" id="KW-1185">Reference proteome</keyword>
<sequence>MKVYTVQHLVAYRKMREQGFLVGDEKYVWEEFKEPYHWMMKQMEKRIEGYNAIDYPIWLWRTRVDRNSSGLFPRGTKGVILTLEIPDDQILWSDFNLWHCVLNNGSVTGSEEEENILEESGKDIQYTWERIFDFDWFRNADPKWVGKYDEFNLQGVTPKITLDMVKKVTRFIAKGSNINR</sequence>
<dbReference type="EMBL" id="CP065425">
    <property type="protein sequence ID" value="QQZ08494.1"/>
    <property type="molecule type" value="Genomic_DNA"/>
</dbReference>
<proteinExistence type="predicted"/>
<gene>
    <name evidence="1" type="ORF">I5776_15700</name>
</gene>
<accession>A0ABX7DZS4</accession>
<dbReference type="Pfam" id="PF12952">
    <property type="entry name" value="DUF3841"/>
    <property type="match status" value="1"/>
</dbReference>
<dbReference type="Proteomes" id="UP000595691">
    <property type="component" value="Chromosome"/>
</dbReference>
<organism evidence="1 2">
    <name type="scientific">Heyndrickxia vini</name>
    <dbReference type="NCBI Taxonomy" id="1476025"/>
    <lineage>
        <taxon>Bacteria</taxon>
        <taxon>Bacillati</taxon>
        <taxon>Bacillota</taxon>
        <taxon>Bacilli</taxon>
        <taxon>Bacillales</taxon>
        <taxon>Bacillaceae</taxon>
        <taxon>Heyndrickxia</taxon>
    </lineage>
</organism>